<organism evidence="14 15">
    <name type="scientific">Catellatospora aurea</name>
    <dbReference type="NCBI Taxonomy" id="1337874"/>
    <lineage>
        <taxon>Bacteria</taxon>
        <taxon>Bacillati</taxon>
        <taxon>Actinomycetota</taxon>
        <taxon>Actinomycetes</taxon>
        <taxon>Micromonosporales</taxon>
        <taxon>Micromonosporaceae</taxon>
        <taxon>Catellatospora</taxon>
    </lineage>
</organism>
<evidence type="ECO:0000256" key="5">
    <source>
        <dbReference type="ARBA" id="ARBA00022723"/>
    </source>
</evidence>
<comment type="catalytic activity">
    <reaction evidence="11">
        <text>tRNA(Thr) + L-threonine + ATP = L-threonyl-tRNA(Thr) + AMP + diphosphate + H(+)</text>
        <dbReference type="Rhea" id="RHEA:24624"/>
        <dbReference type="Rhea" id="RHEA-COMP:9670"/>
        <dbReference type="Rhea" id="RHEA-COMP:9704"/>
        <dbReference type="ChEBI" id="CHEBI:15378"/>
        <dbReference type="ChEBI" id="CHEBI:30616"/>
        <dbReference type="ChEBI" id="CHEBI:33019"/>
        <dbReference type="ChEBI" id="CHEBI:57926"/>
        <dbReference type="ChEBI" id="CHEBI:78442"/>
        <dbReference type="ChEBI" id="CHEBI:78534"/>
        <dbReference type="ChEBI" id="CHEBI:456215"/>
        <dbReference type="EC" id="6.1.1.3"/>
    </reaction>
</comment>
<keyword evidence="15" id="KW-1185">Reference proteome</keyword>
<accession>A0ABW2H7W8</accession>
<dbReference type="Gene3D" id="3.40.50.800">
    <property type="entry name" value="Anticodon-binding domain"/>
    <property type="match status" value="1"/>
</dbReference>
<keyword evidence="9" id="KW-0648">Protein biosynthesis</keyword>
<feature type="domain" description="Aminoacyl-transfer RNA synthetases class-II family profile" evidence="13">
    <location>
        <begin position="48"/>
        <end position="316"/>
    </location>
</feature>
<evidence type="ECO:0000313" key="15">
    <source>
        <dbReference type="Proteomes" id="UP001596392"/>
    </source>
</evidence>
<evidence type="ECO:0000256" key="6">
    <source>
        <dbReference type="ARBA" id="ARBA00022741"/>
    </source>
</evidence>
<evidence type="ECO:0000256" key="4">
    <source>
        <dbReference type="ARBA" id="ARBA00022598"/>
    </source>
</evidence>
<dbReference type="InterPro" id="IPR002320">
    <property type="entry name" value="Thr-tRNA-ligase_IIa"/>
</dbReference>
<keyword evidence="8" id="KW-0067">ATP-binding</keyword>
<evidence type="ECO:0000256" key="2">
    <source>
        <dbReference type="ARBA" id="ARBA00013163"/>
    </source>
</evidence>
<dbReference type="Proteomes" id="UP001596392">
    <property type="component" value="Unassembled WGS sequence"/>
</dbReference>
<dbReference type="Pfam" id="PF00587">
    <property type="entry name" value="tRNA-synt_2b"/>
    <property type="match status" value="1"/>
</dbReference>
<dbReference type="InterPro" id="IPR036621">
    <property type="entry name" value="Anticodon-bd_dom_sf"/>
</dbReference>
<evidence type="ECO:0000256" key="8">
    <source>
        <dbReference type="ARBA" id="ARBA00022840"/>
    </source>
</evidence>
<protein>
    <recommendedName>
        <fullName evidence="2 12">Threonine--tRNA ligase</fullName>
        <ecNumber evidence="2 12">6.1.1.3</ecNumber>
    </recommendedName>
</protein>
<evidence type="ECO:0000259" key="13">
    <source>
        <dbReference type="PROSITE" id="PS50862"/>
    </source>
</evidence>
<keyword evidence="4 14" id="KW-0436">Ligase</keyword>
<evidence type="ECO:0000256" key="9">
    <source>
        <dbReference type="ARBA" id="ARBA00022917"/>
    </source>
</evidence>
<dbReference type="PANTHER" id="PTHR11451">
    <property type="entry name" value="THREONINE-TRNA LIGASE"/>
    <property type="match status" value="1"/>
</dbReference>
<comment type="similarity">
    <text evidence="1">Belongs to the class-II aminoacyl-tRNA synthetase family.</text>
</comment>
<comment type="caution">
    <text evidence="14">The sequence shown here is derived from an EMBL/GenBank/DDBJ whole genome shotgun (WGS) entry which is preliminary data.</text>
</comment>
<keyword evidence="10" id="KW-0030">Aminoacyl-tRNA synthetase</keyword>
<dbReference type="PRINTS" id="PR01047">
    <property type="entry name" value="TRNASYNTHTHR"/>
</dbReference>
<dbReference type="InterPro" id="IPR002314">
    <property type="entry name" value="aa-tRNA-synt_IIb"/>
</dbReference>
<dbReference type="RefSeq" id="WP_376810679.1">
    <property type="nucleotide sequence ID" value="NZ_JBHTAC010000072.1"/>
</dbReference>
<dbReference type="SUPFAM" id="SSF55681">
    <property type="entry name" value="Class II aaRS and biotin synthetases"/>
    <property type="match status" value="1"/>
</dbReference>
<gene>
    <name evidence="14" type="primary">thrS</name>
    <name evidence="14" type="ORF">ACFQO7_36485</name>
</gene>
<name>A0ABW2H7W8_9ACTN</name>
<evidence type="ECO:0000313" key="14">
    <source>
        <dbReference type="EMBL" id="MFC7247994.1"/>
    </source>
</evidence>
<dbReference type="InterPro" id="IPR006195">
    <property type="entry name" value="aa-tRNA-synth_II"/>
</dbReference>
<dbReference type="NCBIfam" id="TIGR00418">
    <property type="entry name" value="thrS"/>
    <property type="match status" value="1"/>
</dbReference>
<dbReference type="EC" id="6.1.1.3" evidence="2 12"/>
<keyword evidence="6" id="KW-0547">Nucleotide-binding</keyword>
<evidence type="ECO:0000256" key="11">
    <source>
        <dbReference type="ARBA" id="ARBA00049515"/>
    </source>
</evidence>
<keyword evidence="5" id="KW-0479">Metal-binding</keyword>
<dbReference type="InterPro" id="IPR045864">
    <property type="entry name" value="aa-tRNA-synth_II/BPL/LPL"/>
</dbReference>
<dbReference type="InterPro" id="IPR004154">
    <property type="entry name" value="Anticodon-bd"/>
</dbReference>
<dbReference type="GO" id="GO:0004829">
    <property type="term" value="F:threonine-tRNA ligase activity"/>
    <property type="evidence" value="ECO:0007669"/>
    <property type="project" value="UniProtKB-EC"/>
</dbReference>
<evidence type="ECO:0000256" key="10">
    <source>
        <dbReference type="ARBA" id="ARBA00023146"/>
    </source>
</evidence>
<reference evidence="15" key="1">
    <citation type="journal article" date="2019" name="Int. J. Syst. Evol. Microbiol.">
        <title>The Global Catalogue of Microorganisms (GCM) 10K type strain sequencing project: providing services to taxonomists for standard genome sequencing and annotation.</title>
        <authorList>
            <consortium name="The Broad Institute Genomics Platform"/>
            <consortium name="The Broad Institute Genome Sequencing Center for Infectious Disease"/>
            <person name="Wu L."/>
            <person name="Ma J."/>
        </authorList>
    </citation>
    <scope>NUCLEOTIDE SEQUENCE [LARGE SCALE GENOMIC DNA]</scope>
    <source>
        <strain evidence="15">CGMCC 1.9106</strain>
    </source>
</reference>
<proteinExistence type="inferred from homology"/>
<dbReference type="PROSITE" id="PS50862">
    <property type="entry name" value="AA_TRNA_LIGASE_II"/>
    <property type="match status" value="1"/>
</dbReference>
<keyword evidence="7" id="KW-0862">Zinc</keyword>
<evidence type="ECO:0000256" key="12">
    <source>
        <dbReference type="NCBIfam" id="TIGR00418"/>
    </source>
</evidence>
<dbReference type="SUPFAM" id="SSF52954">
    <property type="entry name" value="Class II aaRS ABD-related"/>
    <property type="match status" value="1"/>
</dbReference>
<dbReference type="EMBL" id="JBHTAC010000072">
    <property type="protein sequence ID" value="MFC7247994.1"/>
    <property type="molecule type" value="Genomic_DNA"/>
</dbReference>
<dbReference type="CDD" id="cd00771">
    <property type="entry name" value="ThrRS_core"/>
    <property type="match status" value="1"/>
</dbReference>
<dbReference type="PANTHER" id="PTHR11451:SF56">
    <property type="entry name" value="THREONINE--TRNA LIGASE 1"/>
    <property type="match status" value="1"/>
</dbReference>
<dbReference type="Gene3D" id="3.30.930.10">
    <property type="entry name" value="Bira Bifunctional Protein, Domain 2"/>
    <property type="match status" value="1"/>
</dbReference>
<evidence type="ECO:0000256" key="1">
    <source>
        <dbReference type="ARBA" id="ARBA00008226"/>
    </source>
</evidence>
<evidence type="ECO:0000256" key="7">
    <source>
        <dbReference type="ARBA" id="ARBA00022833"/>
    </source>
</evidence>
<dbReference type="InterPro" id="IPR033728">
    <property type="entry name" value="ThrRS_core"/>
</dbReference>
<evidence type="ECO:0000256" key="3">
    <source>
        <dbReference type="ARBA" id="ARBA00022490"/>
    </source>
</evidence>
<dbReference type="Pfam" id="PF03129">
    <property type="entry name" value="HGTP_anticodon"/>
    <property type="match status" value="1"/>
</dbReference>
<keyword evidence="3" id="KW-0963">Cytoplasm</keyword>
<sequence>MPRPFHSQEHTVKDHRRLGRDLEIYHADPMIGAGLPLWLPAGAAARHAIEEYVREEERLAGYQHVYSPPLAKRQMYQRSGHLAKFADDMFPAMSDDPGAAADDPEALMLRPSLCPHHAMVFGSRGRSYRELPVRVAELGGMYRAERSGVVGGLSRVRAISLNDAHVFCSLDQVGAEVALVLAMCGRIHPALGFAADGYRLSLRGPGAGYLGADADWVRAESLLRDALVQAGVPFEEAPGEAAFYGPKIDIQVRDLAGRESTLATVQVDFAQPERFDLSYTERDGSPARPVMVHRSIVGSMERLMAHLLEVHQGAFPAWYAPVQLAVAPVGEAQDGAARSFAEQALRAGLRASVSLDGSLGLRIREAAQRKVPYLAVIGSREAESGEVSLRLRDGRQLPPMPYAEALALVSGVVASRSRELLP</sequence>